<proteinExistence type="predicted"/>
<gene>
    <name evidence="1" type="ORF">MANES_07G029700v8</name>
</gene>
<sequence>MHCHPSWTRIDRKWSMKKKILLLYLTIVGGSISCAVGVEYQRYPWEEGRKEKIACQLVRKAHPRRSSYLACEDVKRNHMTISSTKHENLLQTKMPTNPLPSVSPPDKIV</sequence>
<dbReference type="EMBL" id="CM004393">
    <property type="protein sequence ID" value="KAG8650348.1"/>
    <property type="molecule type" value="Genomic_DNA"/>
</dbReference>
<reference evidence="2" key="1">
    <citation type="journal article" date="2016" name="Nat. Biotechnol.">
        <title>Sequencing wild and cultivated cassava and related species reveals extensive interspecific hybridization and genetic diversity.</title>
        <authorList>
            <person name="Bredeson J.V."/>
            <person name="Lyons J.B."/>
            <person name="Prochnik S.E."/>
            <person name="Wu G.A."/>
            <person name="Ha C.M."/>
            <person name="Edsinger-Gonzales E."/>
            <person name="Grimwood J."/>
            <person name="Schmutz J."/>
            <person name="Rabbi I.Y."/>
            <person name="Egesi C."/>
            <person name="Nauluvula P."/>
            <person name="Lebot V."/>
            <person name="Ndunguru J."/>
            <person name="Mkamilo G."/>
            <person name="Bart R.S."/>
            <person name="Setter T.L."/>
            <person name="Gleadow R.M."/>
            <person name="Kulakow P."/>
            <person name="Ferguson M.E."/>
            <person name="Rounsley S."/>
            <person name="Rokhsar D.S."/>
        </authorList>
    </citation>
    <scope>NUCLEOTIDE SEQUENCE [LARGE SCALE GENOMIC DNA]</scope>
    <source>
        <strain evidence="2">cv. AM560-2</strain>
    </source>
</reference>
<comment type="caution">
    <text evidence="1">The sequence shown here is derived from an EMBL/GenBank/DDBJ whole genome shotgun (WGS) entry which is preliminary data.</text>
</comment>
<keyword evidence="2" id="KW-1185">Reference proteome</keyword>
<evidence type="ECO:0000313" key="1">
    <source>
        <dbReference type="EMBL" id="KAG8650348.1"/>
    </source>
</evidence>
<accession>A0ACB7HEV4</accession>
<dbReference type="Proteomes" id="UP000091857">
    <property type="component" value="Chromosome 7"/>
</dbReference>
<evidence type="ECO:0000313" key="2">
    <source>
        <dbReference type="Proteomes" id="UP000091857"/>
    </source>
</evidence>
<name>A0ACB7HEV4_MANES</name>
<protein>
    <submittedName>
        <fullName evidence="1">Uncharacterized protein</fullName>
    </submittedName>
</protein>
<organism evidence="1 2">
    <name type="scientific">Manihot esculenta</name>
    <name type="common">Cassava</name>
    <name type="synonym">Jatropha manihot</name>
    <dbReference type="NCBI Taxonomy" id="3983"/>
    <lineage>
        <taxon>Eukaryota</taxon>
        <taxon>Viridiplantae</taxon>
        <taxon>Streptophyta</taxon>
        <taxon>Embryophyta</taxon>
        <taxon>Tracheophyta</taxon>
        <taxon>Spermatophyta</taxon>
        <taxon>Magnoliopsida</taxon>
        <taxon>eudicotyledons</taxon>
        <taxon>Gunneridae</taxon>
        <taxon>Pentapetalae</taxon>
        <taxon>rosids</taxon>
        <taxon>fabids</taxon>
        <taxon>Malpighiales</taxon>
        <taxon>Euphorbiaceae</taxon>
        <taxon>Crotonoideae</taxon>
        <taxon>Manihoteae</taxon>
        <taxon>Manihot</taxon>
    </lineage>
</organism>